<dbReference type="GO" id="GO:0031083">
    <property type="term" value="C:BLOC-1 complex"/>
    <property type="evidence" value="ECO:0007669"/>
    <property type="project" value="InterPro"/>
</dbReference>
<sequence>MSNDPLQLKGLAVNFDYLMYKISDRISTLSDQTHAAVLSKANAVENDYLAEQLQIETVLAEIETCHKDCRELEGLFAKLDQLYTFVDEFNDRLTVLEAGFGTATNNNR</sequence>
<evidence type="ECO:0000256" key="5">
    <source>
        <dbReference type="ARBA" id="ARBA00022490"/>
    </source>
</evidence>
<proteinExistence type="inferred from homology"/>
<evidence type="ECO:0000256" key="6">
    <source>
        <dbReference type="ARBA" id="ARBA00029995"/>
    </source>
</evidence>
<comment type="function">
    <text evidence="1">Component of the biogenesis of lysosome-related organelles complex-1 (BLOC-1), a complex that is involved in endosomal cargo sorting.</text>
</comment>
<gene>
    <name evidence="7" type="ORF">PUMCH_002417</name>
</gene>
<protein>
    <recommendedName>
        <fullName evidence="4">Biogenesis of lysosome-related organelles complex 1 subunit CNL1</fullName>
    </recommendedName>
    <alternativeName>
        <fullName evidence="6">CNO-like protein 1</fullName>
    </alternativeName>
</protein>
<dbReference type="GeneID" id="88173482"/>
<dbReference type="KEGG" id="asau:88173482"/>
<dbReference type="RefSeq" id="XP_062877497.1">
    <property type="nucleotide sequence ID" value="XM_063021427.1"/>
</dbReference>
<keyword evidence="5" id="KW-0963">Cytoplasm</keyword>
<dbReference type="PANTHER" id="PTHR39145">
    <property type="entry name" value="BIOGENESIS OF LYSOSOME-RELATED ORGANELLES COMPLEX 1 SUBUNIT CNL1"/>
    <property type="match status" value="1"/>
</dbReference>
<evidence type="ECO:0000256" key="1">
    <source>
        <dbReference type="ARBA" id="ARBA00003807"/>
    </source>
</evidence>
<comment type="similarity">
    <text evidence="3">Belongs to the BLOC1S4 family.</text>
</comment>
<keyword evidence="8" id="KW-1185">Reference proteome</keyword>
<reference evidence="7 8" key="1">
    <citation type="submission" date="2023-10" db="EMBL/GenBank/DDBJ databases">
        <title>Draft Genome Sequence of Candida saopaulonensis from a very Premature Infant with Sepsis.</title>
        <authorList>
            <person name="Ning Y."/>
            <person name="Dai R."/>
            <person name="Xiao M."/>
            <person name="Xu Y."/>
            <person name="Yan Q."/>
            <person name="Zhang L."/>
        </authorList>
    </citation>
    <scope>NUCLEOTIDE SEQUENCE [LARGE SCALE GENOMIC DNA]</scope>
    <source>
        <strain evidence="7 8">19XY460</strain>
    </source>
</reference>
<accession>A0AAX4H9H3</accession>
<evidence type="ECO:0000313" key="8">
    <source>
        <dbReference type="Proteomes" id="UP001338582"/>
    </source>
</evidence>
<dbReference type="PANTHER" id="PTHR39145:SF1">
    <property type="entry name" value="BIOGENESIS OF LYSOSOME-RELATED ORGANELLES COMPLEX 1 SUBUNIT CNL1"/>
    <property type="match status" value="1"/>
</dbReference>
<dbReference type="AlphaFoldDB" id="A0AAX4H9H3"/>
<organism evidence="7 8">
    <name type="scientific">Australozyma saopauloensis</name>
    <dbReference type="NCBI Taxonomy" id="291208"/>
    <lineage>
        <taxon>Eukaryota</taxon>
        <taxon>Fungi</taxon>
        <taxon>Dikarya</taxon>
        <taxon>Ascomycota</taxon>
        <taxon>Saccharomycotina</taxon>
        <taxon>Pichiomycetes</taxon>
        <taxon>Metschnikowiaceae</taxon>
        <taxon>Australozyma</taxon>
    </lineage>
</organism>
<dbReference type="EMBL" id="CP138896">
    <property type="protein sequence ID" value="WPK25114.1"/>
    <property type="molecule type" value="Genomic_DNA"/>
</dbReference>
<evidence type="ECO:0000313" key="7">
    <source>
        <dbReference type="EMBL" id="WPK25114.1"/>
    </source>
</evidence>
<name>A0AAX4H9H3_9ASCO</name>
<evidence type="ECO:0000256" key="4">
    <source>
        <dbReference type="ARBA" id="ARBA00014971"/>
    </source>
</evidence>
<dbReference type="Proteomes" id="UP001338582">
    <property type="component" value="Chromosome 3"/>
</dbReference>
<evidence type="ECO:0000256" key="3">
    <source>
        <dbReference type="ARBA" id="ARBA00007289"/>
    </source>
</evidence>
<dbReference type="GO" id="GO:0005737">
    <property type="term" value="C:cytoplasm"/>
    <property type="evidence" value="ECO:0007669"/>
    <property type="project" value="UniProtKB-SubCell"/>
</dbReference>
<dbReference type="InterPro" id="IPR034455">
    <property type="entry name" value="CNL1"/>
</dbReference>
<comment type="subcellular location">
    <subcellularLocation>
        <location evidence="2">Cytoplasm</location>
    </subcellularLocation>
</comment>
<evidence type="ECO:0000256" key="2">
    <source>
        <dbReference type="ARBA" id="ARBA00004496"/>
    </source>
</evidence>
<dbReference type="GO" id="GO:0007032">
    <property type="term" value="P:endosome organization"/>
    <property type="evidence" value="ECO:0007669"/>
    <property type="project" value="TreeGrafter"/>
</dbReference>